<evidence type="ECO:0000313" key="2">
    <source>
        <dbReference type="Proteomes" id="UP000093501"/>
    </source>
</evidence>
<dbReference type="SUPFAM" id="SSF49879">
    <property type="entry name" value="SMAD/FHA domain"/>
    <property type="match status" value="1"/>
</dbReference>
<dbReference type="InterPro" id="IPR008984">
    <property type="entry name" value="SMAD_FHA_dom_sf"/>
</dbReference>
<dbReference type="InterPro" id="IPR026870">
    <property type="entry name" value="Zinc_ribbon_dom"/>
</dbReference>
<evidence type="ECO:0000313" key="1">
    <source>
        <dbReference type="EMBL" id="OCL34762.1"/>
    </source>
</evidence>
<dbReference type="PANTHER" id="PTHR23308">
    <property type="entry name" value="NUCLEAR INHIBITOR OF PROTEIN PHOSPHATASE-1"/>
    <property type="match status" value="1"/>
</dbReference>
<gene>
    <name evidence="1" type="ORF">BCR15_03525</name>
</gene>
<comment type="caution">
    <text evidence="1">The sequence shown here is derived from an EMBL/GenBank/DDBJ whole genome shotgun (WGS) entry which is preliminary data.</text>
</comment>
<proteinExistence type="predicted"/>
<dbReference type="Pfam" id="PF00498">
    <property type="entry name" value="FHA"/>
    <property type="match status" value="1"/>
</dbReference>
<dbReference type="InterPro" id="IPR050923">
    <property type="entry name" value="Cell_Proc_Reg/RNA_Proc"/>
</dbReference>
<dbReference type="Gene3D" id="2.60.200.20">
    <property type="match status" value="1"/>
</dbReference>
<organism evidence="1 2">
    <name type="scientific">Tessaracoccus lapidicaptus</name>
    <dbReference type="NCBI Taxonomy" id="1427523"/>
    <lineage>
        <taxon>Bacteria</taxon>
        <taxon>Bacillati</taxon>
        <taxon>Actinomycetota</taxon>
        <taxon>Actinomycetes</taxon>
        <taxon>Propionibacteriales</taxon>
        <taxon>Propionibacteriaceae</taxon>
        <taxon>Tessaracoccus</taxon>
    </lineage>
</organism>
<dbReference type="SMART" id="SM00240">
    <property type="entry name" value="FHA"/>
    <property type="match status" value="1"/>
</dbReference>
<dbReference type="PROSITE" id="PS50006">
    <property type="entry name" value="FHA_DOMAIN"/>
    <property type="match status" value="1"/>
</dbReference>
<dbReference type="Proteomes" id="UP000093501">
    <property type="component" value="Unassembled WGS sequence"/>
</dbReference>
<dbReference type="EMBL" id="MBQD01000020">
    <property type="protein sequence ID" value="OCL34762.1"/>
    <property type="molecule type" value="Genomic_DNA"/>
</dbReference>
<accession>A0A1C0ANJ7</accession>
<dbReference type="RefSeq" id="WP_068751444.1">
    <property type="nucleotide sequence ID" value="NZ_LR214441.1"/>
</dbReference>
<name>A0A1C0ANJ7_9ACTN</name>
<protein>
    <submittedName>
        <fullName evidence="1">Uncharacterized protein</fullName>
    </submittedName>
</protein>
<dbReference type="Pfam" id="PF13240">
    <property type="entry name" value="Zn_Ribbon_1"/>
    <property type="match status" value="1"/>
</dbReference>
<reference evidence="2" key="1">
    <citation type="submission" date="2016-07" db="EMBL/GenBank/DDBJ databases">
        <authorList>
            <person name="Florea S."/>
            <person name="Webb J.S."/>
            <person name="Jaromczyk J."/>
            <person name="Schardl C.L."/>
        </authorList>
    </citation>
    <scope>NUCLEOTIDE SEQUENCE [LARGE SCALE GENOMIC DNA]</scope>
    <source>
        <strain evidence="2">IPBSL-7</strain>
    </source>
</reference>
<dbReference type="AlphaFoldDB" id="A0A1C0ANJ7"/>
<sequence>MKCRKCGTESPAQARFCSECGAPLTDPTGDTTTMFPVTSEDRPVELTDQELQEIRTLAAGNALLVVNRGRGDSASFLIDSDITNVGRHPESDIFLNDITVSRHHAKFVRSGGKLYLEDLGSLNGTYVNRTLLDGRTLLREGDEIQIGKYRATISLGESGLS</sequence>
<dbReference type="InterPro" id="IPR000253">
    <property type="entry name" value="FHA_dom"/>
</dbReference>
<keyword evidence="2" id="KW-1185">Reference proteome</keyword>